<reference evidence="3" key="1">
    <citation type="journal article" date="2014" name="Proc. Natl. Acad. Sci. U.S.A.">
        <title>Extensive sampling of basidiomycete genomes demonstrates inadequacy of the white-rot/brown-rot paradigm for wood decay fungi.</title>
        <authorList>
            <person name="Riley R."/>
            <person name="Salamov A.A."/>
            <person name="Brown D.W."/>
            <person name="Nagy L.G."/>
            <person name="Floudas D."/>
            <person name="Held B.W."/>
            <person name="Levasseur A."/>
            <person name="Lombard V."/>
            <person name="Morin E."/>
            <person name="Otillar R."/>
            <person name="Lindquist E.A."/>
            <person name="Sun H."/>
            <person name="LaButti K.M."/>
            <person name="Schmutz J."/>
            <person name="Jabbour D."/>
            <person name="Luo H."/>
            <person name="Baker S.E."/>
            <person name="Pisabarro A.G."/>
            <person name="Walton J.D."/>
            <person name="Blanchette R.A."/>
            <person name="Henrissat B."/>
            <person name="Martin F."/>
            <person name="Cullen D."/>
            <person name="Hibbett D.S."/>
            <person name="Grigoriev I.V."/>
        </authorList>
    </citation>
    <scope>NUCLEOTIDE SEQUENCE [LARGE SCALE GENOMIC DNA]</scope>
    <source>
        <strain evidence="3">MUCL 33604</strain>
    </source>
</reference>
<keyword evidence="1" id="KW-0811">Translocation</keyword>
<keyword evidence="1" id="KW-0963">Cytoplasm</keyword>
<dbReference type="Pfam" id="PF10163">
    <property type="entry name" value="EnY2"/>
    <property type="match status" value="1"/>
</dbReference>
<dbReference type="STRING" id="933084.A0A067PFE4"/>
<dbReference type="PANTHER" id="PTHR12514">
    <property type="entry name" value="ENHANCER OF YELLOW 2 TRANSCRIPTION FACTOR"/>
    <property type="match status" value="1"/>
</dbReference>
<keyword evidence="1" id="KW-0539">Nucleus</keyword>
<dbReference type="FunCoup" id="A0A067PFE4">
    <property type="interactions" value="23"/>
</dbReference>
<keyword evidence="1" id="KW-0010">Activator</keyword>
<dbReference type="GO" id="GO:0006368">
    <property type="term" value="P:transcription elongation by RNA polymerase II"/>
    <property type="evidence" value="ECO:0007669"/>
    <property type="project" value="UniProtKB-UniRule"/>
</dbReference>
<dbReference type="GO" id="GO:0003713">
    <property type="term" value="F:transcription coactivator activity"/>
    <property type="evidence" value="ECO:0007669"/>
    <property type="project" value="UniProtKB-UniRule"/>
</dbReference>
<keyword evidence="3" id="KW-1185">Reference proteome</keyword>
<dbReference type="InParanoid" id="A0A067PFE4"/>
<evidence type="ECO:0000256" key="1">
    <source>
        <dbReference type="HAMAP-Rule" id="MF_03046"/>
    </source>
</evidence>
<dbReference type="GO" id="GO:0005643">
    <property type="term" value="C:nuclear pore"/>
    <property type="evidence" value="ECO:0007669"/>
    <property type="project" value="UniProtKB-UniRule"/>
</dbReference>
<dbReference type="GO" id="GO:0015031">
    <property type="term" value="P:protein transport"/>
    <property type="evidence" value="ECO:0007669"/>
    <property type="project" value="UniProtKB-KW"/>
</dbReference>
<dbReference type="OrthoDB" id="6221744at2759"/>
<organism evidence="2 3">
    <name type="scientific">Jaapia argillacea MUCL 33604</name>
    <dbReference type="NCBI Taxonomy" id="933084"/>
    <lineage>
        <taxon>Eukaryota</taxon>
        <taxon>Fungi</taxon>
        <taxon>Dikarya</taxon>
        <taxon>Basidiomycota</taxon>
        <taxon>Agaricomycotina</taxon>
        <taxon>Agaricomycetes</taxon>
        <taxon>Agaricomycetidae</taxon>
        <taxon>Jaapiales</taxon>
        <taxon>Jaapiaceae</taxon>
        <taxon>Jaapia</taxon>
    </lineage>
</organism>
<dbReference type="GO" id="GO:0070390">
    <property type="term" value="C:transcription export complex 2"/>
    <property type="evidence" value="ECO:0007669"/>
    <property type="project" value="UniProtKB-UniRule"/>
</dbReference>
<dbReference type="EMBL" id="KL197739">
    <property type="protein sequence ID" value="KDQ52555.1"/>
    <property type="molecule type" value="Genomic_DNA"/>
</dbReference>
<dbReference type="InterPro" id="IPR018783">
    <property type="entry name" value="TF_ENY2"/>
</dbReference>
<evidence type="ECO:0000313" key="3">
    <source>
        <dbReference type="Proteomes" id="UP000027265"/>
    </source>
</evidence>
<dbReference type="GO" id="GO:0005654">
    <property type="term" value="C:nucleoplasm"/>
    <property type="evidence" value="ECO:0007669"/>
    <property type="project" value="UniProtKB-SubCell"/>
</dbReference>
<sequence length="102" mass="11786">MPPNGRQPANNDADAYFAQIQRRMMETGEWDRFLTLLTVKLNEAGWLDDLRHHAKESARVMEPLSFHTLLDELRPHAQASIPAAVRQEILGIMRQYVGKQFE</sequence>
<keyword evidence="1" id="KW-0156">Chromatin regulator</keyword>
<dbReference type="HOGENOM" id="CLU_134052_2_0_1"/>
<evidence type="ECO:0000313" key="2">
    <source>
        <dbReference type="EMBL" id="KDQ52555.1"/>
    </source>
</evidence>
<dbReference type="Proteomes" id="UP000027265">
    <property type="component" value="Unassembled WGS sequence"/>
</dbReference>
<dbReference type="GO" id="GO:0006406">
    <property type="term" value="P:mRNA export from nucleus"/>
    <property type="evidence" value="ECO:0007669"/>
    <property type="project" value="UniProtKB-UniRule"/>
</dbReference>
<gene>
    <name evidence="1" type="primary">SUS1</name>
    <name evidence="2" type="ORF">JAAARDRAFT_61862</name>
</gene>
<dbReference type="HAMAP" id="MF_03046">
    <property type="entry name" value="ENY2_Sus1"/>
    <property type="match status" value="1"/>
</dbReference>
<dbReference type="Gene3D" id="1.10.246.140">
    <property type="match status" value="1"/>
</dbReference>
<proteinExistence type="inferred from homology"/>
<comment type="similarity">
    <text evidence="1">Belongs to the ENY2 family.</text>
</comment>
<protein>
    <recommendedName>
        <fullName evidence="1">Transcription and mRNA export factor SUS1</fullName>
    </recommendedName>
</protein>
<dbReference type="InterPro" id="IPR038212">
    <property type="entry name" value="TF_EnY2_sf"/>
</dbReference>
<comment type="subcellular location">
    <subcellularLocation>
        <location evidence="1">Nucleus</location>
        <location evidence="1">Nucleoplasm</location>
    </subcellularLocation>
    <subcellularLocation>
        <location evidence="1">Cytoplasm</location>
        <location evidence="1">P-body</location>
    </subcellularLocation>
</comment>
<comment type="subunit">
    <text evidence="1">Component of the nuclear pore complex (NPC)-associated TREX-2 complex (transcription and export complex 2), composed of at least SUS1, SAC3, THP1, SEM1, and CDC31. TREX-2 contains 2 SUS1 chains. The TREX-2 complex interacts with the nucleoporin NUP1. Component of the 1.8 MDa SAGA transcription coactivator-HAT complex. SAGA is built of 5 distinct domains with specialized functions. Within the SAGA complex, SUS1, SGF11, SGF73 and UBP8 form an additional subcomplex of SAGA called the DUB module (deubiquitination module). Interacts directly with THP1, SAC3, SGF11, and with the RNA polymerase II.</text>
</comment>
<comment type="function">
    <text evidence="1">Involved in mRNA export coupled transcription activation by association with both the TREX-2 and the SAGA complexes. At the promoters, SAGA is required for recruitment of the basal transcription machinery. It influences RNA polymerase II transcriptional activity through different activities such as TBP interaction and promoter selectivity, interaction with transcription activators, and chromatin modification through histone acetylation and deubiquitination. Within the SAGA complex, participates to a subcomplex required for deubiquitination of H2B and for the maintenance of steady-state H3 methylation levels. The TREX-2 complex functions in docking export-competent ribonucleoprotein particles (mRNPs) to the nuclear entrance of the nuclear pore complex (nuclear basket). TREX-2 participates in mRNA export and accurate chromatin positioning in the nucleus by tethering genes to the nuclear periphery. May also be involved in cytoplasmic mRNA decay by interaction with components of P-bodies.</text>
</comment>
<dbReference type="AlphaFoldDB" id="A0A067PFE4"/>
<dbReference type="GO" id="GO:0000932">
    <property type="term" value="C:P-body"/>
    <property type="evidence" value="ECO:0007669"/>
    <property type="project" value="UniProtKB-SubCell"/>
</dbReference>
<keyword evidence="1" id="KW-0653">Protein transport</keyword>
<name>A0A067PFE4_9AGAM</name>
<keyword evidence="1" id="KW-0813">Transport</keyword>
<dbReference type="GO" id="GO:0000124">
    <property type="term" value="C:SAGA complex"/>
    <property type="evidence" value="ECO:0007669"/>
    <property type="project" value="UniProtKB-UniRule"/>
</dbReference>
<keyword evidence="1" id="KW-0805">Transcription regulation</keyword>
<accession>A0A067PFE4</accession>
<dbReference type="GO" id="GO:0006325">
    <property type="term" value="P:chromatin organization"/>
    <property type="evidence" value="ECO:0007669"/>
    <property type="project" value="UniProtKB-KW"/>
</dbReference>
<keyword evidence="1" id="KW-0804">Transcription</keyword>
<dbReference type="GO" id="GO:0071819">
    <property type="term" value="C:DUBm complex"/>
    <property type="evidence" value="ECO:0007669"/>
    <property type="project" value="UniProtKB-UniRule"/>
</dbReference>
<keyword evidence="1" id="KW-0509">mRNA transport</keyword>